<dbReference type="PATRIC" id="fig|882211.3.peg.1465"/>
<comment type="caution">
    <text evidence="1">The sequence shown here is derived from an EMBL/GenBank/DDBJ whole genome shotgun (WGS) entry which is preliminary data.</text>
</comment>
<gene>
    <name evidence="1" type="ORF">SAMN04489800_1594</name>
</gene>
<dbReference type="EMBL" id="FNUD01000002">
    <property type="protein sequence ID" value="SEE64856.1"/>
    <property type="molecule type" value="Genomic_DNA"/>
</dbReference>
<accession>A0A0J6GAN7</accession>
<dbReference type="AlphaFoldDB" id="A0A0J6GAN7"/>
<evidence type="ECO:0000313" key="1">
    <source>
        <dbReference type="EMBL" id="SEE64856.1"/>
    </source>
</evidence>
<evidence type="ECO:0000313" key="2">
    <source>
        <dbReference type="Proteomes" id="UP000183613"/>
    </source>
</evidence>
<dbReference type="InterPro" id="IPR012434">
    <property type="entry name" value="DUF1631"/>
</dbReference>
<evidence type="ECO:0008006" key="3">
    <source>
        <dbReference type="Google" id="ProtNLM"/>
    </source>
</evidence>
<dbReference type="Pfam" id="PF07793">
    <property type="entry name" value="DUF1631"/>
    <property type="match status" value="3"/>
</dbReference>
<protein>
    <recommendedName>
        <fullName evidence="3">DUF1631 domain-containing protein</fullName>
    </recommendedName>
</protein>
<organism evidence="1 2">
    <name type="scientific">Pseudomonas deceptionensis</name>
    <dbReference type="NCBI Taxonomy" id="882211"/>
    <lineage>
        <taxon>Bacteria</taxon>
        <taxon>Pseudomonadati</taxon>
        <taxon>Pseudomonadota</taxon>
        <taxon>Gammaproteobacteria</taxon>
        <taxon>Pseudomonadales</taxon>
        <taxon>Pseudomonadaceae</taxon>
        <taxon>Pseudomonas</taxon>
    </lineage>
</organism>
<keyword evidence="2" id="KW-1185">Reference proteome</keyword>
<name>A0A0J6GAN7_PSEDM</name>
<reference evidence="1" key="1">
    <citation type="submission" date="2016-10" db="EMBL/GenBank/DDBJ databases">
        <authorList>
            <person name="Varghese N."/>
            <person name="Submissions S."/>
        </authorList>
    </citation>
    <scope>NUCLEOTIDE SEQUENCE [LARGE SCALE GENOMIC DNA]</scope>
    <source>
        <strain evidence="1">LMG 25555</strain>
    </source>
</reference>
<dbReference type="Proteomes" id="UP000183613">
    <property type="component" value="Unassembled WGS sequence"/>
</dbReference>
<sequence length="498" mass="55728">MQNDGKVGPAYRATAELAMHSPLARLPVILLQVHDKAAQQLRYELQVLFENADETLFEMADKAQNDTEQSLFFEAMRDVRLKRKSIERGFLERLFDAFVRLAQPDASEPALQGVVPAQAVFSLMANDLERTQVTHAMVERVLTRNQLSLCQLSARLNTLSCLALDEHNNPLGPAMLCEYFLQAEREQGVDIKVKLIMLRLFEKYLLSQTEQLYADANQLLIATGVLPDLSDKASCCAAKVDALAQVSPGASGDTNNLVGLLFEYIRDDRNLSLPLKKLLGLLRGPLLQIAQRDQNFFSCDSHPARRLLNVIAGAAIGWGASAEDCKDPLFRKIEHVVLQMARYASNNPALLESLLHDFSMFTRGESSRIELLEQRTRDTEQARRRSAFLPSTVQPWPLPVLDEQGHLGLLLVSQLRIGTWIELQEDQTARLRCKLITILEPGGTHVFVNRAGAKVLEKSRTDLIVQLRSGAILLLDDRLLFDRALESVIDSLRQSGAE</sequence>
<dbReference type="OrthoDB" id="6188167at2"/>
<proteinExistence type="predicted"/>